<evidence type="ECO:0000313" key="4">
    <source>
        <dbReference type="Proteomes" id="UP001347796"/>
    </source>
</evidence>
<comment type="similarity">
    <text evidence="1">Belongs to the UPF0729 family.</text>
</comment>
<evidence type="ECO:0000313" key="3">
    <source>
        <dbReference type="EMBL" id="KAK6180182.1"/>
    </source>
</evidence>
<proteinExistence type="inferred from homology"/>
<evidence type="ECO:0000256" key="1">
    <source>
        <dbReference type="ARBA" id="ARBA00007959"/>
    </source>
</evidence>
<comment type="caution">
    <text evidence="3">The sequence shown here is derived from an EMBL/GenBank/DDBJ whole genome shotgun (WGS) entry which is preliminary data.</text>
</comment>
<dbReference type="AlphaFoldDB" id="A0AAN8JLM1"/>
<gene>
    <name evidence="3" type="ORF">SNE40_012377</name>
</gene>
<protein>
    <submittedName>
        <fullName evidence="3">Uncharacterized protein</fullName>
    </submittedName>
</protein>
<evidence type="ECO:0000256" key="2">
    <source>
        <dbReference type="SAM" id="MobiDB-lite"/>
    </source>
</evidence>
<dbReference type="EMBL" id="JAZGQO010000008">
    <property type="protein sequence ID" value="KAK6180182.1"/>
    <property type="molecule type" value="Genomic_DNA"/>
</dbReference>
<feature type="compositionally biased region" description="Polar residues" evidence="2">
    <location>
        <begin position="44"/>
        <end position="58"/>
    </location>
</feature>
<keyword evidence="4" id="KW-1185">Reference proteome</keyword>
<reference evidence="3 4" key="1">
    <citation type="submission" date="2024-01" db="EMBL/GenBank/DDBJ databases">
        <title>The genome of the rayed Mediterranean limpet Patella caerulea (Linnaeus, 1758).</title>
        <authorList>
            <person name="Anh-Thu Weber A."/>
            <person name="Halstead-Nussloch G."/>
        </authorList>
    </citation>
    <scope>NUCLEOTIDE SEQUENCE [LARGE SCALE GENOMIC DNA]</scope>
    <source>
        <strain evidence="3">AATW-2023a</strain>
        <tissue evidence="3">Whole specimen</tissue>
    </source>
</reference>
<name>A0AAN8JLM1_PATCE</name>
<organism evidence="3 4">
    <name type="scientific">Patella caerulea</name>
    <name type="common">Rayed Mediterranean limpet</name>
    <dbReference type="NCBI Taxonomy" id="87958"/>
    <lineage>
        <taxon>Eukaryota</taxon>
        <taxon>Metazoa</taxon>
        <taxon>Spiralia</taxon>
        <taxon>Lophotrochozoa</taxon>
        <taxon>Mollusca</taxon>
        <taxon>Gastropoda</taxon>
        <taxon>Patellogastropoda</taxon>
        <taxon>Patelloidea</taxon>
        <taxon>Patellidae</taxon>
        <taxon>Patella</taxon>
    </lineage>
</organism>
<feature type="region of interest" description="Disordered" evidence="2">
    <location>
        <begin position="38"/>
        <end position="98"/>
    </location>
</feature>
<accession>A0AAN8JLM1</accession>
<dbReference type="PANTHER" id="PTHR13456:SF0">
    <property type="entry name" value="UPF0729 PROTEIN C18ORF32"/>
    <property type="match status" value="1"/>
</dbReference>
<dbReference type="PANTHER" id="PTHR13456">
    <property type="entry name" value="UPF0729 PROTEIN C18ORF32"/>
    <property type="match status" value="1"/>
</dbReference>
<dbReference type="Proteomes" id="UP001347796">
    <property type="component" value="Unassembled WGS sequence"/>
</dbReference>
<dbReference type="Pfam" id="PF14975">
    <property type="entry name" value="DUF4512"/>
    <property type="match status" value="1"/>
</dbReference>
<dbReference type="InterPro" id="IPR026776">
    <property type="entry name" value="UPF0729_C18orf32-like"/>
</dbReference>
<sequence length="98" mass="10536">MVCVPCIVIPFLIWFYNRYLRPIVGKLWKPSTEKIECPFKGKSQDSGGTVGDEQNQLHTKPEENGVANGVANGVPNGVANGKPNGHAVAACGEDKKTL</sequence>